<dbReference type="AlphaFoldDB" id="H0JNA4"/>
<feature type="transmembrane region" description="Helical" evidence="1">
    <location>
        <begin position="387"/>
        <end position="409"/>
    </location>
</feature>
<dbReference type="EMBL" id="AHBW01000032">
    <property type="protein sequence ID" value="EHK85182.1"/>
    <property type="molecule type" value="Genomic_DNA"/>
</dbReference>
<dbReference type="SUPFAM" id="SSF53098">
    <property type="entry name" value="Ribonuclease H-like"/>
    <property type="match status" value="1"/>
</dbReference>
<gene>
    <name evidence="3" type="ORF">AK37_05427</name>
</gene>
<proteinExistence type="predicted"/>
<dbReference type="PANTHER" id="PTHR33627">
    <property type="entry name" value="TRANSPOSASE"/>
    <property type="match status" value="1"/>
</dbReference>
<dbReference type="Proteomes" id="UP000005064">
    <property type="component" value="Unassembled WGS sequence"/>
</dbReference>
<evidence type="ECO:0000313" key="4">
    <source>
        <dbReference type="Proteomes" id="UP000005064"/>
    </source>
</evidence>
<dbReference type="Pfam" id="PF13546">
    <property type="entry name" value="DDE_5"/>
    <property type="match status" value="1"/>
</dbReference>
<comment type="caution">
    <text evidence="3">The sequence shown here is derived from an EMBL/GenBank/DDBJ whole genome shotgun (WGS) entry which is preliminary data.</text>
</comment>
<evidence type="ECO:0000256" key="1">
    <source>
        <dbReference type="SAM" id="Phobius"/>
    </source>
</evidence>
<organism evidence="3 4">
    <name type="scientific">Rhodococcus pyridinivorans AK37</name>
    <dbReference type="NCBI Taxonomy" id="1114960"/>
    <lineage>
        <taxon>Bacteria</taxon>
        <taxon>Bacillati</taxon>
        <taxon>Actinomycetota</taxon>
        <taxon>Actinomycetes</taxon>
        <taxon>Mycobacteriales</taxon>
        <taxon>Nocardiaceae</taxon>
        <taxon>Rhodococcus</taxon>
    </lineage>
</organism>
<accession>H0JNA4</accession>
<dbReference type="PATRIC" id="fig|1114960.4.peg.1092"/>
<feature type="domain" description="Transposase IS701-like DDE" evidence="2">
    <location>
        <begin position="21"/>
        <end position="229"/>
    </location>
</feature>
<name>H0JNA4_9NOCA</name>
<protein>
    <submittedName>
        <fullName evidence="3">Transposase</fullName>
    </submittedName>
</protein>
<dbReference type="NCBIfam" id="NF033540">
    <property type="entry name" value="transpos_IS701"/>
    <property type="match status" value="1"/>
</dbReference>
<evidence type="ECO:0000259" key="2">
    <source>
        <dbReference type="Pfam" id="PF13546"/>
    </source>
</evidence>
<keyword evidence="1" id="KW-1133">Transmembrane helix</keyword>
<evidence type="ECO:0000313" key="3">
    <source>
        <dbReference type="EMBL" id="EHK85182.1"/>
    </source>
</evidence>
<keyword evidence="1" id="KW-0812">Transmembrane</keyword>
<dbReference type="InterPro" id="IPR038721">
    <property type="entry name" value="IS701-like_DDE_dom"/>
</dbReference>
<dbReference type="InterPro" id="IPR039365">
    <property type="entry name" value="IS701-like"/>
</dbReference>
<reference evidence="3 4" key="1">
    <citation type="submission" date="2011-12" db="EMBL/GenBank/DDBJ databases">
        <authorList>
            <person name="Kriszt B."/>
            <person name="Tancsics A."/>
            <person name="Cserhati M."/>
            <person name="Toth A."/>
            <person name="Nagy I."/>
            <person name="Horvath B."/>
            <person name="Tamura T."/>
            <person name="Kukolya J."/>
            <person name="Szoboszlay S."/>
        </authorList>
    </citation>
    <scope>NUCLEOTIDE SEQUENCE [LARGE SCALE GENOMIC DNA]</scope>
    <source>
        <strain evidence="3 4">AK37</strain>
    </source>
</reference>
<sequence>MRVDHQRWRQRLDALIDTITPRFARRETARNAGAFVSGVLSSLETKNCWTMAELSGHATPDKLQHLLSRATWEADEIRDDLQAMIVDAFAEPDAVLVVDETGHVKKGTKTVGVQRQYSGTAGRIENCQVAVYMTYTRSKGHALFDRALYLPRSWAEDHDRRTDAGVPEDVEFATKPAPATEMITRTLDAGTPAAWVAGDEVYGSCPDLRTALQERKVGYVLAIGCNRKVDTVSGRCRVDELASALPRRAWRRLSAGDGAKGPRWYSWAWIDTADTPAGGGYCSVLVRRNDTTGELAYYHCYSPAVVALAELVWVAGRRWTVEESFQTGKGLTGLDQHQVRTWTSWHRWTTLVMLAHAFLAVVTAAQRAAEQRNPSLVRLSVDEFRRLFVALVLTPLQSCHGCTLSWSIWRRRHQQRARICHQNRSSRRH</sequence>
<dbReference type="PANTHER" id="PTHR33627:SF1">
    <property type="entry name" value="TRANSPOSASE"/>
    <property type="match status" value="1"/>
</dbReference>
<keyword evidence="1" id="KW-0472">Membrane</keyword>
<dbReference type="InterPro" id="IPR012337">
    <property type="entry name" value="RNaseH-like_sf"/>
</dbReference>